<comment type="caution">
    <text evidence="1">The sequence shown here is derived from an EMBL/GenBank/DDBJ whole genome shotgun (WGS) entry which is preliminary data.</text>
</comment>
<evidence type="ECO:0000313" key="2">
    <source>
        <dbReference type="Proteomes" id="UP000283587"/>
    </source>
</evidence>
<dbReference type="EMBL" id="QZEW01000143">
    <property type="protein sequence ID" value="RJL02854.1"/>
    <property type="molecule type" value="Genomic_DNA"/>
</dbReference>
<gene>
    <name evidence="1" type="ORF">D3P05_21590</name>
</gene>
<organism evidence="1 2">
    <name type="scientific">Paracoccus siganidrum</name>
    <dbReference type="NCBI Taxonomy" id="1276757"/>
    <lineage>
        <taxon>Bacteria</taxon>
        <taxon>Pseudomonadati</taxon>
        <taxon>Pseudomonadota</taxon>
        <taxon>Alphaproteobacteria</taxon>
        <taxon>Rhodobacterales</taxon>
        <taxon>Paracoccaceae</taxon>
        <taxon>Paracoccus</taxon>
    </lineage>
</organism>
<name>A0A418ZVI8_9RHOB</name>
<dbReference type="AlphaFoldDB" id="A0A418ZVI8"/>
<reference evidence="2" key="1">
    <citation type="submission" date="2018-09" db="EMBL/GenBank/DDBJ databases">
        <title>Paracoccus onubensis nov. sp. a moderate halophilic bacterium isolated from Gruta de las Maravillas (Aracena, Spain).</title>
        <authorList>
            <person name="Jurado V."/>
            <person name="Gutierrez-Patricio S."/>
            <person name="Gonzalez-Pimentel J.L."/>
            <person name="Miller A.Z."/>
            <person name="Laiz L."/>
            <person name="Saiz-Jimenez C."/>
        </authorList>
    </citation>
    <scope>NUCLEOTIDE SEQUENCE [LARGE SCALE GENOMIC DNA]</scope>
    <source>
        <strain evidence="2">DSM 26381</strain>
    </source>
</reference>
<dbReference type="RefSeq" id="WP_119900832.1">
    <property type="nucleotide sequence ID" value="NZ_QNRC01000062.1"/>
</dbReference>
<dbReference type="Pfam" id="PF10720">
    <property type="entry name" value="DUF2515"/>
    <property type="match status" value="1"/>
</dbReference>
<dbReference type="Proteomes" id="UP000283587">
    <property type="component" value="Unassembled WGS sequence"/>
</dbReference>
<protein>
    <submittedName>
        <fullName evidence="1">Uncharacterized protein</fullName>
    </submittedName>
</protein>
<dbReference type="OrthoDB" id="8410115at2"/>
<evidence type="ECO:0000313" key="1">
    <source>
        <dbReference type="EMBL" id="RJL02854.1"/>
    </source>
</evidence>
<accession>A0A418ZVI8</accession>
<sequence length="255" mass="28277">MDDLSTTRAANDPVAGCECSCDRGWQDVQDEVNQALRSDDPLERNRQITAAYGRLAEADPRNIWVRLASYVSVQGGCAMQRTQAWDAQTVGRMVVNPSEAMDALQDANRTIFSSIYPVVRFAQKCGAAQLRRCVESGAIQADSSLLDAMDKLEQGDLRGASDLIAEHEQVRIVQPVYERHAGTFRDLMRAESLMPGDQTSIPIAKHCTRDNLVSIDGLDIRNPQDRVQYYQRLVNRMLQQEGTFRPGGGGATGTW</sequence>
<dbReference type="InterPro" id="IPR019658">
    <property type="entry name" value="DUF2515"/>
</dbReference>
<proteinExistence type="predicted"/>
<keyword evidence="2" id="KW-1185">Reference proteome</keyword>